<gene>
    <name evidence="1" type="ORF">C4H11_04470</name>
</gene>
<keyword evidence="2" id="KW-1185">Reference proteome</keyword>
<evidence type="ECO:0008006" key="3">
    <source>
        <dbReference type="Google" id="ProtNLM"/>
    </source>
</evidence>
<dbReference type="Gene3D" id="3.40.50.2000">
    <property type="entry name" value="Glycogen Phosphorylase B"/>
    <property type="match status" value="1"/>
</dbReference>
<evidence type="ECO:0000313" key="2">
    <source>
        <dbReference type="Proteomes" id="UP000238304"/>
    </source>
</evidence>
<reference evidence="1 2" key="1">
    <citation type="submission" date="2018-02" db="EMBL/GenBank/DDBJ databases">
        <authorList>
            <person name="Holder M.E."/>
            <person name="Ajami N.J."/>
            <person name="Petrosino J.F."/>
        </authorList>
    </citation>
    <scope>NUCLEOTIDE SEQUENCE [LARGE SCALE GENOMIC DNA]</scope>
    <source>
        <strain evidence="1 2">ATCC 33285</strain>
    </source>
</reference>
<dbReference type="Proteomes" id="UP000238304">
    <property type="component" value="Chromosome"/>
</dbReference>
<organism evidence="1 2">
    <name type="scientific">Bacteroides zoogleoformans</name>
    <dbReference type="NCBI Taxonomy" id="28119"/>
    <lineage>
        <taxon>Bacteria</taxon>
        <taxon>Pseudomonadati</taxon>
        <taxon>Bacteroidota</taxon>
        <taxon>Bacteroidia</taxon>
        <taxon>Bacteroidales</taxon>
        <taxon>Bacteroidaceae</taxon>
        <taxon>Bacteroides</taxon>
    </lineage>
</organism>
<name>A0ABN5II36_9BACE</name>
<accession>A0ABN5II36</accession>
<sequence>MRILIIGEYSGFSKYLCRGFHRVGVEACAFNWGDTFKKIVSEPGSVTIDTSNYQLFGKDIKGSHYVRRFFSYIKMKRIIKKKKHYYDCALIVNPTFIKNNDGLWYDPLPTIEEVKSMLVEKEMIFLSACGNDFIFNSFLPFRKKTSEFYIKKYQGQIETTKKQFLNILDSIRGVIPVMVDYADAYRYFQTEYNYKIFNTIPLPYDVKLKVETKERCGKINIFHGVTRSKEKGSEIIIKALKIIAERYNDKVTINIVSHLPLNEYLAIMRDADIIIDQCYAHSYGMNTIEALSMGKVVLSGNEPENMQEFTINYCPVVNICPTVDSILTELDILINDPSKIDMISKESIDYALNLHDCKNIALKYINLFSKQKSLYKKNEITGFYSK</sequence>
<dbReference type="RefSeq" id="WP_106040628.1">
    <property type="nucleotide sequence ID" value="NZ_CP027231.1"/>
</dbReference>
<evidence type="ECO:0000313" key="1">
    <source>
        <dbReference type="EMBL" id="AVM52297.1"/>
    </source>
</evidence>
<dbReference type="EMBL" id="CP027231">
    <property type="protein sequence ID" value="AVM52297.1"/>
    <property type="molecule type" value="Genomic_DNA"/>
</dbReference>
<dbReference type="SUPFAM" id="SSF53756">
    <property type="entry name" value="UDP-Glycosyltransferase/glycogen phosphorylase"/>
    <property type="match status" value="1"/>
</dbReference>
<proteinExistence type="predicted"/>
<protein>
    <recommendedName>
        <fullName evidence="3">Glycosyltransferase involved in cell wall biosynthesis</fullName>
    </recommendedName>
</protein>